<dbReference type="RefSeq" id="WP_057757471.1">
    <property type="nucleotide sequence ID" value="NZ_AYYK01000018.1"/>
</dbReference>
<protein>
    <submittedName>
        <fullName evidence="2">Uncharacterized protein</fullName>
    </submittedName>
</protein>
<accession>A0A0R2BFI0</accession>
<evidence type="ECO:0000256" key="1">
    <source>
        <dbReference type="SAM" id="Phobius"/>
    </source>
</evidence>
<gene>
    <name evidence="2" type="ORF">FC84_GL000932</name>
</gene>
<comment type="caution">
    <text evidence="2">The sequence shown here is derived from an EMBL/GenBank/DDBJ whole genome shotgun (WGS) entry which is preliminary data.</text>
</comment>
<proteinExistence type="predicted"/>
<feature type="transmembrane region" description="Helical" evidence="1">
    <location>
        <begin position="49"/>
        <end position="82"/>
    </location>
</feature>
<evidence type="ECO:0000313" key="2">
    <source>
        <dbReference type="EMBL" id="KRM78397.1"/>
    </source>
</evidence>
<keyword evidence="1" id="KW-1133">Transmembrane helix</keyword>
<keyword evidence="1" id="KW-0812">Transmembrane</keyword>
<dbReference type="Proteomes" id="UP000051813">
    <property type="component" value="Unassembled WGS sequence"/>
</dbReference>
<sequence>MTPLLFAASLSTDGKIAIGVGAVLFIILFFKLLVGFLKFCLRHPILFIILLLCGGLGFAFHFLLAGIVVLAILGGGLVFFALDQFNQ</sequence>
<feature type="transmembrane region" description="Helical" evidence="1">
    <location>
        <begin position="16"/>
        <end position="37"/>
    </location>
</feature>
<organism evidence="2 3">
    <name type="scientific">Lapidilactobacillus dextrinicus DSM 20335</name>
    <dbReference type="NCBI Taxonomy" id="1423738"/>
    <lineage>
        <taxon>Bacteria</taxon>
        <taxon>Bacillati</taxon>
        <taxon>Bacillota</taxon>
        <taxon>Bacilli</taxon>
        <taxon>Lactobacillales</taxon>
        <taxon>Lactobacillaceae</taxon>
        <taxon>Lapidilactobacillus</taxon>
    </lineage>
</organism>
<name>A0A0R2BFI0_9LACO</name>
<keyword evidence="3" id="KW-1185">Reference proteome</keyword>
<dbReference type="PATRIC" id="fig|1423738.3.peg.941"/>
<reference evidence="2 3" key="1">
    <citation type="journal article" date="2015" name="Genome Announc.">
        <title>Expanding the biotechnology potential of lactobacilli through comparative genomics of 213 strains and associated genera.</title>
        <authorList>
            <person name="Sun Z."/>
            <person name="Harris H.M."/>
            <person name="McCann A."/>
            <person name="Guo C."/>
            <person name="Argimon S."/>
            <person name="Zhang W."/>
            <person name="Yang X."/>
            <person name="Jeffery I.B."/>
            <person name="Cooney J.C."/>
            <person name="Kagawa T.F."/>
            <person name="Liu W."/>
            <person name="Song Y."/>
            <person name="Salvetti E."/>
            <person name="Wrobel A."/>
            <person name="Rasinkangas P."/>
            <person name="Parkhill J."/>
            <person name="Rea M.C."/>
            <person name="O'Sullivan O."/>
            <person name="Ritari J."/>
            <person name="Douillard F.P."/>
            <person name="Paul Ross R."/>
            <person name="Yang R."/>
            <person name="Briner A.E."/>
            <person name="Felis G.E."/>
            <person name="de Vos W.M."/>
            <person name="Barrangou R."/>
            <person name="Klaenhammer T.R."/>
            <person name="Caufield P.W."/>
            <person name="Cui Y."/>
            <person name="Zhang H."/>
            <person name="O'Toole P.W."/>
        </authorList>
    </citation>
    <scope>NUCLEOTIDE SEQUENCE [LARGE SCALE GENOMIC DNA]</scope>
    <source>
        <strain evidence="2 3">DSM 20335</strain>
    </source>
</reference>
<dbReference type="AlphaFoldDB" id="A0A0R2BFI0"/>
<evidence type="ECO:0000313" key="3">
    <source>
        <dbReference type="Proteomes" id="UP000051813"/>
    </source>
</evidence>
<dbReference type="EMBL" id="AYYK01000018">
    <property type="protein sequence ID" value="KRM78397.1"/>
    <property type="molecule type" value="Genomic_DNA"/>
</dbReference>
<keyword evidence="1" id="KW-0472">Membrane</keyword>